<keyword evidence="31" id="KW-1185">Reference proteome</keyword>
<dbReference type="FunFam" id="3.30.160.60:FF:000100">
    <property type="entry name" value="Zinc finger 45-like"/>
    <property type="match status" value="2"/>
</dbReference>
<keyword evidence="20" id="KW-0804">Transcription</keyword>
<dbReference type="OrthoDB" id="6077919at2759"/>
<keyword evidence="18" id="KW-0238">DNA-binding</keyword>
<keyword evidence="22" id="KW-0807">Transducer</keyword>
<evidence type="ECO:0000256" key="26">
    <source>
        <dbReference type="SAM" id="Phobius"/>
    </source>
</evidence>
<dbReference type="Proteomes" id="UP000242457">
    <property type="component" value="Unassembled WGS sequence"/>
</dbReference>
<dbReference type="Gene3D" id="3.40.50.300">
    <property type="entry name" value="P-loop containing nucleotide triphosphate hydrolases"/>
    <property type="match status" value="2"/>
</dbReference>
<evidence type="ECO:0000256" key="3">
    <source>
        <dbReference type="ARBA" id="ARBA00006991"/>
    </source>
</evidence>
<evidence type="ECO:0000259" key="27">
    <source>
        <dbReference type="PROSITE" id="PS50157"/>
    </source>
</evidence>
<dbReference type="GO" id="GO:0016787">
    <property type="term" value="F:hydrolase activity"/>
    <property type="evidence" value="ECO:0007669"/>
    <property type="project" value="UniProtKB-KW"/>
</dbReference>
<dbReference type="GO" id="GO:0016020">
    <property type="term" value="C:membrane"/>
    <property type="evidence" value="ECO:0007669"/>
    <property type="project" value="UniProtKB-SubCell"/>
</dbReference>
<keyword evidence="19 26" id="KW-0472">Membrane</keyword>
<dbReference type="GO" id="GO:0042802">
    <property type="term" value="F:identical protein binding"/>
    <property type="evidence" value="ECO:0007669"/>
    <property type="project" value="UniProtKB-ARBA"/>
</dbReference>
<evidence type="ECO:0000256" key="23">
    <source>
        <dbReference type="ARBA" id="ARBA00023242"/>
    </source>
</evidence>
<proteinExistence type="inferred from homology"/>
<evidence type="ECO:0000256" key="8">
    <source>
        <dbReference type="ARBA" id="ARBA00022725"/>
    </source>
</evidence>
<evidence type="ECO:0000256" key="18">
    <source>
        <dbReference type="ARBA" id="ARBA00023125"/>
    </source>
</evidence>
<dbReference type="GO" id="GO:0036297">
    <property type="term" value="P:interstrand cross-link repair"/>
    <property type="evidence" value="ECO:0007669"/>
    <property type="project" value="TreeGrafter"/>
</dbReference>
<dbReference type="SUPFAM" id="SSF52540">
    <property type="entry name" value="P-loop containing nucleoside triphosphate hydrolases"/>
    <property type="match status" value="1"/>
</dbReference>
<feature type="domain" description="C2H2-type" evidence="27">
    <location>
        <begin position="849"/>
        <end position="876"/>
    </location>
</feature>
<accession>A0A2A3EP11</accession>
<organism evidence="30 31">
    <name type="scientific">Apis cerana cerana</name>
    <name type="common">Oriental honeybee</name>
    <dbReference type="NCBI Taxonomy" id="94128"/>
    <lineage>
        <taxon>Eukaryota</taxon>
        <taxon>Metazoa</taxon>
        <taxon>Ecdysozoa</taxon>
        <taxon>Arthropoda</taxon>
        <taxon>Hexapoda</taxon>
        <taxon>Insecta</taxon>
        <taxon>Pterygota</taxon>
        <taxon>Neoptera</taxon>
        <taxon>Endopterygota</taxon>
        <taxon>Hymenoptera</taxon>
        <taxon>Apocrita</taxon>
        <taxon>Aculeata</taxon>
        <taxon>Apoidea</taxon>
        <taxon>Anthophila</taxon>
        <taxon>Apidae</taxon>
        <taxon>Apis</taxon>
    </lineage>
</organism>
<feature type="transmembrane region" description="Helical" evidence="26">
    <location>
        <begin position="191"/>
        <end position="222"/>
    </location>
</feature>
<dbReference type="Pfam" id="PF00271">
    <property type="entry name" value="Helicase_C"/>
    <property type="match status" value="1"/>
</dbReference>
<evidence type="ECO:0000256" key="1">
    <source>
        <dbReference type="ARBA" id="ARBA00004123"/>
    </source>
</evidence>
<feature type="domain" description="C2H2-type" evidence="27">
    <location>
        <begin position="905"/>
        <end position="932"/>
    </location>
</feature>
<feature type="domain" description="C2H2-type" evidence="27">
    <location>
        <begin position="571"/>
        <end position="598"/>
    </location>
</feature>
<dbReference type="FunFam" id="3.30.160.60:FF:000744">
    <property type="entry name" value="zinc finger E-box-binding homeobox 1"/>
    <property type="match status" value="1"/>
</dbReference>
<keyword evidence="21" id="KW-0675">Receptor</keyword>
<evidence type="ECO:0000259" key="29">
    <source>
        <dbReference type="PROSITE" id="PS51194"/>
    </source>
</evidence>
<dbReference type="Pfam" id="PF02949">
    <property type="entry name" value="7tm_6"/>
    <property type="match status" value="1"/>
</dbReference>
<feature type="domain" description="C2H2-type" evidence="27">
    <location>
        <begin position="821"/>
        <end position="848"/>
    </location>
</feature>
<keyword evidence="9" id="KW-0677">Repeat</keyword>
<comment type="subcellular location">
    <subcellularLocation>
        <location evidence="2">Membrane</location>
        <topology evidence="2">Multi-pass membrane protein</topology>
    </subcellularLocation>
    <subcellularLocation>
        <location evidence="1">Nucleus</location>
    </subcellularLocation>
</comment>
<dbReference type="SMART" id="SM00355">
    <property type="entry name" value="ZnF_C2H2"/>
    <property type="match status" value="14"/>
</dbReference>
<dbReference type="CDD" id="cd12091">
    <property type="entry name" value="FANCM_ID"/>
    <property type="match status" value="1"/>
</dbReference>
<dbReference type="CDD" id="cd18033">
    <property type="entry name" value="DEXDc_FANCM"/>
    <property type="match status" value="1"/>
</dbReference>
<dbReference type="GO" id="GO:0005634">
    <property type="term" value="C:nucleus"/>
    <property type="evidence" value="ECO:0007669"/>
    <property type="project" value="UniProtKB-SubCell"/>
</dbReference>
<dbReference type="Pfam" id="PF00270">
    <property type="entry name" value="DEAD"/>
    <property type="match status" value="1"/>
</dbReference>
<feature type="domain" description="C2H2-type" evidence="27">
    <location>
        <begin position="766"/>
        <end position="793"/>
    </location>
</feature>
<feature type="transmembrane region" description="Helical" evidence="26">
    <location>
        <begin position="134"/>
        <end position="153"/>
    </location>
</feature>
<evidence type="ECO:0000256" key="16">
    <source>
        <dbReference type="ARBA" id="ARBA00022989"/>
    </source>
</evidence>
<comment type="similarity">
    <text evidence="3">Belongs to the krueppel C2H2-type zinc-finger protein family.</text>
</comment>
<dbReference type="EMBL" id="KZ288203">
    <property type="protein sequence ID" value="PBC33457.1"/>
    <property type="molecule type" value="Genomic_DNA"/>
</dbReference>
<dbReference type="PANTHER" id="PTHR14025">
    <property type="entry name" value="FANCONI ANEMIA GROUP M FANCM FAMILY MEMBER"/>
    <property type="match status" value="1"/>
</dbReference>
<keyword evidence="8" id="KW-0552">Olfaction</keyword>
<evidence type="ECO:0000256" key="7">
    <source>
        <dbReference type="ARBA" id="ARBA00022723"/>
    </source>
</evidence>
<dbReference type="InterPro" id="IPR044749">
    <property type="entry name" value="FANCM_DEXDc"/>
</dbReference>
<dbReference type="Gene3D" id="1.20.1320.20">
    <property type="entry name" value="hef helicase domain"/>
    <property type="match status" value="1"/>
</dbReference>
<feature type="domain" description="Helicase ATP-binding" evidence="28">
    <location>
        <begin position="958"/>
        <end position="1126"/>
    </location>
</feature>
<keyword evidence="25" id="KW-0175">Coiled coil</keyword>
<dbReference type="InterPro" id="IPR014001">
    <property type="entry name" value="Helicase_ATP-bd"/>
</dbReference>
<feature type="domain" description="C2H2-type" evidence="27">
    <location>
        <begin position="710"/>
        <end position="737"/>
    </location>
</feature>
<dbReference type="FunFam" id="3.40.50.300:FF:000861">
    <property type="entry name" value="Fanconi anemia, complementation group M"/>
    <property type="match status" value="1"/>
</dbReference>
<dbReference type="SUPFAM" id="SSF57667">
    <property type="entry name" value="beta-beta-alpha zinc fingers"/>
    <property type="match status" value="7"/>
</dbReference>
<dbReference type="Pfam" id="PF12874">
    <property type="entry name" value="zf-met"/>
    <property type="match status" value="1"/>
</dbReference>
<dbReference type="InterPro" id="IPR013087">
    <property type="entry name" value="Znf_C2H2_type"/>
</dbReference>
<keyword evidence="16 26" id="KW-1133">Transmembrane helix</keyword>
<feature type="domain" description="C2H2-type" evidence="27">
    <location>
        <begin position="877"/>
        <end position="904"/>
    </location>
</feature>
<dbReference type="GO" id="GO:0005524">
    <property type="term" value="F:ATP binding"/>
    <property type="evidence" value="ECO:0007669"/>
    <property type="project" value="UniProtKB-KW"/>
</dbReference>
<evidence type="ECO:0000256" key="25">
    <source>
        <dbReference type="SAM" id="Coils"/>
    </source>
</evidence>
<reference evidence="30 31" key="1">
    <citation type="submission" date="2014-07" db="EMBL/GenBank/DDBJ databases">
        <title>Genomic and transcriptomic analysis on Apis cerana provide comprehensive insights into honey bee biology.</title>
        <authorList>
            <person name="Diao Q."/>
            <person name="Sun L."/>
            <person name="Zheng H."/>
            <person name="Zheng H."/>
            <person name="Xu S."/>
            <person name="Wang S."/>
            <person name="Zeng Z."/>
            <person name="Hu F."/>
            <person name="Su S."/>
            <person name="Wu J."/>
        </authorList>
    </citation>
    <scope>NUCLEOTIDE SEQUENCE [LARGE SCALE GENOMIC DNA]</scope>
    <source>
        <tissue evidence="30">Pupae without intestine</tissue>
    </source>
</reference>
<dbReference type="FunFam" id="3.30.160.60:FF:000508">
    <property type="entry name" value="Myeloid zinc finger 1"/>
    <property type="match status" value="1"/>
</dbReference>
<dbReference type="FunFam" id="3.30.160.60:FF:000145">
    <property type="entry name" value="Zinc finger protein 574"/>
    <property type="match status" value="1"/>
</dbReference>
<gene>
    <name evidence="30" type="ORF">APICC_09650</name>
</gene>
<keyword evidence="12" id="KW-0378">Hydrolase</keyword>
<name>A0A2A3EP11_APICC</name>
<feature type="domain" description="C2H2-type" evidence="27">
    <location>
        <begin position="543"/>
        <end position="570"/>
    </location>
</feature>
<dbReference type="Gene3D" id="3.30.160.60">
    <property type="entry name" value="Classic Zinc Finger"/>
    <property type="match status" value="13"/>
</dbReference>
<keyword evidence="10" id="KW-0547">Nucleotide-binding</keyword>
<dbReference type="InterPro" id="IPR011545">
    <property type="entry name" value="DEAD/DEAH_box_helicase_dom"/>
</dbReference>
<keyword evidence="7" id="KW-0479">Metal-binding</keyword>
<evidence type="ECO:0000256" key="15">
    <source>
        <dbReference type="ARBA" id="ARBA00022840"/>
    </source>
</evidence>
<evidence type="ECO:0000313" key="31">
    <source>
        <dbReference type="Proteomes" id="UP000242457"/>
    </source>
</evidence>
<keyword evidence="15" id="KW-0067">ATP-binding</keyword>
<dbReference type="GO" id="GO:1990837">
    <property type="term" value="F:sequence-specific double-stranded DNA binding"/>
    <property type="evidence" value="ECO:0007669"/>
    <property type="project" value="UniProtKB-ARBA"/>
</dbReference>
<dbReference type="GO" id="GO:0005549">
    <property type="term" value="F:odorant binding"/>
    <property type="evidence" value="ECO:0007669"/>
    <property type="project" value="InterPro"/>
</dbReference>
<evidence type="ECO:0000256" key="6">
    <source>
        <dbReference type="ARBA" id="ARBA00022692"/>
    </source>
</evidence>
<protein>
    <submittedName>
        <fullName evidence="30">Fanconi anemia group M protein</fullName>
    </submittedName>
</protein>
<evidence type="ECO:0000256" key="4">
    <source>
        <dbReference type="ARBA" id="ARBA00009889"/>
    </source>
</evidence>
<evidence type="ECO:0000256" key="21">
    <source>
        <dbReference type="ARBA" id="ARBA00023170"/>
    </source>
</evidence>
<dbReference type="FunFam" id="3.30.160.60:FF:000086">
    <property type="entry name" value="transcription factor E4F1 isoform X1"/>
    <property type="match status" value="1"/>
</dbReference>
<dbReference type="GO" id="GO:0009378">
    <property type="term" value="F:four-way junction helicase activity"/>
    <property type="evidence" value="ECO:0007669"/>
    <property type="project" value="TreeGrafter"/>
</dbReference>
<feature type="domain" description="C2H2-type" evidence="27">
    <location>
        <begin position="517"/>
        <end position="544"/>
    </location>
</feature>
<dbReference type="FunFam" id="3.30.160.60:FF:000380">
    <property type="entry name" value="zinc finger protein 2 isoform X2"/>
    <property type="match status" value="1"/>
</dbReference>
<sequence length="1636" mass="189433">MHTSESKKYSKDYEWAVRLNRFSLNIICLWPVEEQNIRKQSWTKLHIITCFMLITFVCTIPCLCALKQCNNLMEVTDNLAYSIPLIITTIKFIVISSKKKVLSLIVNMVAKDWAKLKTDYEKDIMIRRARIARIINIFGYILICILIWLLMILPRFGITIRYVTNGTDAKKLFPLPSYYIFDVSETPYFEIIYALQSISLLIAAFCYAGVDNFFGILILHICGQLTNLRFQLANMKESEASNFILIAIVKDHIRLIRAANVIENTSTLLFLILLLNFGMCACVYGLLIITIYIEEEQFSLLRIIYLICNFTNTFLQTFLYFMAGQMLVTQSEEVHNAAYECEWVSLKYTKAKSLIIIMARSKKPLYLTAGKLFPVTMLTFCNQMEDFKVKDEPMDALNIDSQVMDENIVSVVLKEEPGDRFDPDYMEDICSGTFEKVFLPIENNEVDFSNEMVKLELDGESSSHQNWTAQIANTNLCDKEDGAMQRCLTNANFAQVHDVEKHSGFCPNGQQPKFYKIQCSICKKWFLNNDSMVTHLRMHCSGNQCEVCQQNFQDNSSLHAHMLTHVGMSPLECNICQKRFAYKWCLRSHMQMHVLEKPYDNDALQHAFIKRPDSEHDQSMSTEERIFECDVCHATFKEKSSLNRHVVTHTEERPYKCDVCFAAFREKAKLNMHMVLHGNKQFKCTMCHRSFTQKTALNNHMLAHSGEKPHACNICEKTYKRKSELIRHTMVHTGERPYECKECLMTFREKAKLNSHMLVHTGEKPHECHICHKACARKSDLNSHMLLHTGGQYDCKVCDKIFTRKSDLNRHTLIHTGEKPFACELCDMAFREKTRLNSHMLIHTGDKRHACHICQKTFKEKSSLRKHMLSHTGDRPYECYVCHKAFTQKTTLNSHILVHAGERPYECSACQKIFKDKATLKKHLSISFDEKTKGFDLSAGKTWIYPENYPVRDYQFNIVQACLYRNTLVCLPTGLGKTFIAAVVMYNFWRWYPWGKIIFLAPTKPLVAQQIFACHNTMGIPSAETIELTGAINLKKREIAWSKKRIIFATPQVFHNDLNKNVVPSDLIKCIVIDEAHKALGKHSYCECIRILSGKNQNFRVLALSATPGNKIDNVHEVLQNLLIAHVELRDETSLDIVPYINKKKVEIILVPLNNKLTEYKEKYIFIMDRHVKILLQYNILCGQTANISKGRVFHLLKEFQKKTNKTGNYGQIIKTLNILMTMYHAYELMIRDGLRAFYKFYQNHSDKFWMNEESQLQILLEDIKTYLGPFPDTKVLCEETIMEIPQNLIFGHTKFDKLKELLICHFKNNEKKENNTRAIVFVEYRDIVSEIYILLLQCQPLIRPQMFVGQAGQKQKQQIKALENFKNNYVNVLISTSIGEEGLDVGEVDLIICFDVSQHSPTRLVQRMGRTGRKRDGHIIILVTDGKEHETLKSTIARRDSLNYKVLNTNNIFSSLYQNNPRMIPDILIPECLKMHISIQPKTPDSFCVTGDETDDKEITRDKELSELEKAEKKLKRQKRKRISDKELSLLLDEGAQTETAYELTNILQLSTTRNATRKKFSNILQSSQLSIRDIFDDTATLTAYSYAAYCLSNGNYNVSQYHFNFSCPKELFYILFLYFVDSKECPSSALDLRH</sequence>
<dbReference type="GO" id="GO:0043138">
    <property type="term" value="F:3'-5' DNA helicase activity"/>
    <property type="evidence" value="ECO:0007669"/>
    <property type="project" value="InterPro"/>
</dbReference>
<evidence type="ECO:0000256" key="9">
    <source>
        <dbReference type="ARBA" id="ARBA00022737"/>
    </source>
</evidence>
<keyword evidence="11 24" id="KW-0863">Zinc-finger</keyword>
<evidence type="ECO:0000313" key="30">
    <source>
        <dbReference type="EMBL" id="PBC33457.1"/>
    </source>
</evidence>
<dbReference type="InterPro" id="IPR039686">
    <property type="entry name" value="FANCM/Mph1-like_ID"/>
</dbReference>
<evidence type="ECO:0000256" key="10">
    <source>
        <dbReference type="ARBA" id="ARBA00022741"/>
    </source>
</evidence>
<dbReference type="PROSITE" id="PS51192">
    <property type="entry name" value="HELICASE_ATP_BIND_1"/>
    <property type="match status" value="1"/>
</dbReference>
<dbReference type="PANTHER" id="PTHR14025:SF20">
    <property type="entry name" value="FANCONI ANEMIA GROUP M PROTEIN"/>
    <property type="match status" value="1"/>
</dbReference>
<evidence type="ECO:0000256" key="24">
    <source>
        <dbReference type="PROSITE-ProRule" id="PRU00042"/>
    </source>
</evidence>
<dbReference type="SMART" id="SM00490">
    <property type="entry name" value="HELICc"/>
    <property type="match status" value="1"/>
</dbReference>
<evidence type="ECO:0000256" key="20">
    <source>
        <dbReference type="ARBA" id="ARBA00023163"/>
    </source>
</evidence>
<dbReference type="PROSITE" id="PS51194">
    <property type="entry name" value="HELICASE_CTER"/>
    <property type="match status" value="1"/>
</dbReference>
<evidence type="ECO:0000256" key="22">
    <source>
        <dbReference type="ARBA" id="ARBA00023224"/>
    </source>
</evidence>
<feature type="transmembrane region" description="Helical" evidence="26">
    <location>
        <begin position="303"/>
        <end position="323"/>
    </location>
</feature>
<dbReference type="GO" id="GO:0045003">
    <property type="term" value="P:double-strand break repair via synthesis-dependent strand annealing"/>
    <property type="evidence" value="ECO:0007669"/>
    <property type="project" value="TreeGrafter"/>
</dbReference>
<feature type="domain" description="Helicase C-terminal" evidence="29">
    <location>
        <begin position="1298"/>
        <end position="1465"/>
    </location>
</feature>
<evidence type="ECO:0000256" key="14">
    <source>
        <dbReference type="ARBA" id="ARBA00022833"/>
    </source>
</evidence>
<feature type="domain" description="C2H2-type" evidence="27">
    <location>
        <begin position="738"/>
        <end position="765"/>
    </location>
</feature>
<dbReference type="GO" id="GO:0010468">
    <property type="term" value="P:regulation of gene expression"/>
    <property type="evidence" value="ECO:0007669"/>
    <property type="project" value="UniProtKB-ARBA"/>
</dbReference>
<dbReference type="InterPro" id="IPR001650">
    <property type="entry name" value="Helicase_C-like"/>
</dbReference>
<feature type="domain" description="C2H2-type" evidence="27">
    <location>
        <begin position="793"/>
        <end position="820"/>
    </location>
</feature>
<keyword evidence="13" id="KW-0347">Helicase</keyword>
<evidence type="ECO:0000256" key="2">
    <source>
        <dbReference type="ARBA" id="ARBA00004141"/>
    </source>
</evidence>
<keyword evidence="5" id="KW-0716">Sensory transduction</keyword>
<evidence type="ECO:0000259" key="28">
    <source>
        <dbReference type="PROSITE" id="PS51192"/>
    </source>
</evidence>
<evidence type="ECO:0000256" key="5">
    <source>
        <dbReference type="ARBA" id="ARBA00022606"/>
    </source>
</evidence>
<keyword evidence="23" id="KW-0539">Nucleus</keyword>
<dbReference type="STRING" id="94128.A0A2A3EP11"/>
<dbReference type="PROSITE" id="PS00028">
    <property type="entry name" value="ZINC_FINGER_C2H2_1"/>
    <property type="match status" value="13"/>
</dbReference>
<feature type="domain" description="C2H2-type" evidence="27">
    <location>
        <begin position="627"/>
        <end position="654"/>
    </location>
</feature>
<dbReference type="Pfam" id="PF00096">
    <property type="entry name" value="zf-C2H2"/>
    <property type="match status" value="9"/>
</dbReference>
<evidence type="ECO:0000256" key="13">
    <source>
        <dbReference type="ARBA" id="ARBA00022806"/>
    </source>
</evidence>
<dbReference type="GO" id="GO:0008270">
    <property type="term" value="F:zinc ion binding"/>
    <property type="evidence" value="ECO:0007669"/>
    <property type="project" value="UniProtKB-KW"/>
</dbReference>
<dbReference type="GO" id="GO:0000400">
    <property type="term" value="F:four-way junction DNA binding"/>
    <property type="evidence" value="ECO:0007669"/>
    <property type="project" value="TreeGrafter"/>
</dbReference>
<evidence type="ECO:0000256" key="17">
    <source>
        <dbReference type="ARBA" id="ARBA00023015"/>
    </source>
</evidence>
<feature type="transmembrane region" description="Helical" evidence="26">
    <location>
        <begin position="78"/>
        <end position="95"/>
    </location>
</feature>
<evidence type="ECO:0000256" key="19">
    <source>
        <dbReference type="ARBA" id="ARBA00023136"/>
    </source>
</evidence>
<evidence type="ECO:0000256" key="11">
    <source>
        <dbReference type="ARBA" id="ARBA00022771"/>
    </source>
</evidence>
<dbReference type="InterPro" id="IPR004117">
    <property type="entry name" value="7tm6_olfct_rcpt"/>
</dbReference>
<feature type="transmembrane region" description="Helical" evidence="26">
    <location>
        <begin position="268"/>
        <end position="291"/>
    </location>
</feature>
<dbReference type="FunFam" id="3.30.160.60:FF:001498">
    <property type="entry name" value="Zinc finger protein 404"/>
    <property type="match status" value="2"/>
</dbReference>
<dbReference type="PROSITE" id="PS50157">
    <property type="entry name" value="ZINC_FINGER_C2H2_2"/>
    <property type="match status" value="14"/>
</dbReference>
<keyword evidence="14" id="KW-0862">Zinc</keyword>
<feature type="transmembrane region" description="Helical" evidence="26">
    <location>
        <begin position="45"/>
        <end position="66"/>
    </location>
</feature>
<dbReference type="GO" id="GO:0007165">
    <property type="term" value="P:signal transduction"/>
    <property type="evidence" value="ECO:0007669"/>
    <property type="project" value="UniProtKB-KW"/>
</dbReference>
<feature type="domain" description="C2H2-type" evidence="27">
    <location>
        <begin position="682"/>
        <end position="709"/>
    </location>
</feature>
<dbReference type="InterPro" id="IPR036236">
    <property type="entry name" value="Znf_C2H2_sf"/>
</dbReference>
<feature type="domain" description="C2H2-type" evidence="27">
    <location>
        <begin position="655"/>
        <end position="682"/>
    </location>
</feature>
<keyword evidence="6 26" id="KW-0812">Transmembrane</keyword>
<evidence type="ECO:0000256" key="12">
    <source>
        <dbReference type="ARBA" id="ARBA00022801"/>
    </source>
</evidence>
<dbReference type="GO" id="GO:0004984">
    <property type="term" value="F:olfactory receptor activity"/>
    <property type="evidence" value="ECO:0007669"/>
    <property type="project" value="InterPro"/>
</dbReference>
<keyword evidence="17" id="KW-0805">Transcription regulation</keyword>
<comment type="similarity">
    <text evidence="4">Belongs to the DEAD box helicase family. DEAH subfamily. FANCM sub-subfamily.</text>
</comment>
<feature type="coiled-coil region" evidence="25">
    <location>
        <begin position="1502"/>
        <end position="1529"/>
    </location>
</feature>
<dbReference type="InterPro" id="IPR027417">
    <property type="entry name" value="P-loop_NTPase"/>
</dbReference>
<dbReference type="FunFam" id="3.30.160.60:FF:000303">
    <property type="entry name" value="Zinc finger protein 41"/>
    <property type="match status" value="1"/>
</dbReference>
<dbReference type="SMART" id="SM00487">
    <property type="entry name" value="DEXDc"/>
    <property type="match status" value="1"/>
</dbReference>